<gene>
    <name evidence="2" type="ORF">FNV43_RR16946</name>
</gene>
<comment type="caution">
    <text evidence="2">The sequence shown here is derived from an EMBL/GenBank/DDBJ whole genome shotgun (WGS) entry which is preliminary data.</text>
</comment>
<feature type="compositionally biased region" description="Basic and acidic residues" evidence="1">
    <location>
        <begin position="39"/>
        <end position="56"/>
    </location>
</feature>
<feature type="compositionally biased region" description="Acidic residues" evidence="1">
    <location>
        <begin position="9"/>
        <end position="25"/>
    </location>
</feature>
<sequence>MNLVKWCPSEEEAAPDPERDDEMENDILPSRKGSTNAHVEVREPEKNDFVSDGKEYELDEEEEIELKSDKELDKN</sequence>
<feature type="compositionally biased region" description="Basic and acidic residues" evidence="1">
    <location>
        <begin position="65"/>
        <end position="75"/>
    </location>
</feature>
<dbReference type="Proteomes" id="UP000796880">
    <property type="component" value="Unassembled WGS sequence"/>
</dbReference>
<evidence type="ECO:0000256" key="1">
    <source>
        <dbReference type="SAM" id="MobiDB-lite"/>
    </source>
</evidence>
<feature type="region of interest" description="Disordered" evidence="1">
    <location>
        <begin position="1"/>
        <end position="75"/>
    </location>
</feature>
<accession>A0A8K0GZT3</accession>
<proteinExistence type="predicted"/>
<evidence type="ECO:0000313" key="2">
    <source>
        <dbReference type="EMBL" id="KAF3443025.1"/>
    </source>
</evidence>
<protein>
    <submittedName>
        <fullName evidence="2">Uncharacterized protein</fullName>
    </submittedName>
</protein>
<dbReference type="EMBL" id="VOIH02000007">
    <property type="protein sequence ID" value="KAF3443025.1"/>
    <property type="molecule type" value="Genomic_DNA"/>
</dbReference>
<organism evidence="2 3">
    <name type="scientific">Rhamnella rubrinervis</name>
    <dbReference type="NCBI Taxonomy" id="2594499"/>
    <lineage>
        <taxon>Eukaryota</taxon>
        <taxon>Viridiplantae</taxon>
        <taxon>Streptophyta</taxon>
        <taxon>Embryophyta</taxon>
        <taxon>Tracheophyta</taxon>
        <taxon>Spermatophyta</taxon>
        <taxon>Magnoliopsida</taxon>
        <taxon>eudicotyledons</taxon>
        <taxon>Gunneridae</taxon>
        <taxon>Pentapetalae</taxon>
        <taxon>rosids</taxon>
        <taxon>fabids</taxon>
        <taxon>Rosales</taxon>
        <taxon>Rhamnaceae</taxon>
        <taxon>rhamnoid group</taxon>
        <taxon>Rhamneae</taxon>
        <taxon>Rhamnella</taxon>
    </lineage>
</organism>
<name>A0A8K0GZT3_9ROSA</name>
<evidence type="ECO:0000313" key="3">
    <source>
        <dbReference type="Proteomes" id="UP000796880"/>
    </source>
</evidence>
<dbReference type="AlphaFoldDB" id="A0A8K0GZT3"/>
<keyword evidence="3" id="KW-1185">Reference proteome</keyword>
<reference evidence="2" key="1">
    <citation type="submission" date="2020-03" db="EMBL/GenBank/DDBJ databases">
        <title>A high-quality chromosome-level genome assembly of a woody plant with both climbing and erect habits, Rhamnella rubrinervis.</title>
        <authorList>
            <person name="Lu Z."/>
            <person name="Yang Y."/>
            <person name="Zhu X."/>
            <person name="Sun Y."/>
        </authorList>
    </citation>
    <scope>NUCLEOTIDE SEQUENCE</scope>
    <source>
        <strain evidence="2">BYM</strain>
        <tissue evidence="2">Leaf</tissue>
    </source>
</reference>